<protein>
    <submittedName>
        <fullName evidence="2">Uncharacterized protein</fullName>
    </submittedName>
</protein>
<gene>
    <name evidence="2" type="ORF">Hgul01_03823</name>
</gene>
<dbReference type="RefSeq" id="WP_345723596.1">
    <property type="nucleotide sequence ID" value="NZ_BAABRU010000014.1"/>
</dbReference>
<keyword evidence="3" id="KW-1185">Reference proteome</keyword>
<dbReference type="SUPFAM" id="SSF50960">
    <property type="entry name" value="TolB, C-terminal domain"/>
    <property type="match status" value="1"/>
</dbReference>
<dbReference type="EMBL" id="BAABRU010000014">
    <property type="protein sequence ID" value="GAA5530009.1"/>
    <property type="molecule type" value="Genomic_DNA"/>
</dbReference>
<keyword evidence="1" id="KW-0472">Membrane</keyword>
<proteinExistence type="predicted"/>
<reference evidence="2 3" key="1">
    <citation type="submission" date="2024-02" db="EMBL/GenBank/DDBJ databases">
        <title>Herpetosiphon gulosus NBRC 112829.</title>
        <authorList>
            <person name="Ichikawa N."/>
            <person name="Katano-Makiyama Y."/>
            <person name="Hidaka K."/>
        </authorList>
    </citation>
    <scope>NUCLEOTIDE SEQUENCE [LARGE SCALE GENOMIC DNA]</scope>
    <source>
        <strain evidence="2 3">NBRC 112829</strain>
    </source>
</reference>
<feature type="transmembrane region" description="Helical" evidence="1">
    <location>
        <begin position="7"/>
        <end position="30"/>
    </location>
</feature>
<keyword evidence="1" id="KW-0812">Transmembrane</keyword>
<name>A0ABP9X3Q1_9CHLR</name>
<dbReference type="Proteomes" id="UP001428290">
    <property type="component" value="Unassembled WGS sequence"/>
</dbReference>
<evidence type="ECO:0000313" key="2">
    <source>
        <dbReference type="EMBL" id="GAA5530009.1"/>
    </source>
</evidence>
<dbReference type="PROSITE" id="PS51257">
    <property type="entry name" value="PROKAR_LIPOPROTEIN"/>
    <property type="match status" value="1"/>
</dbReference>
<sequence>MPYWLKVILWTLLGVIVSCSLAIGVVAFAINRIFDRDTPENARVAPIIVDEPIGDCSISPARNFVLATAFNDGVGTQKIYNLKTGDEVEYPANSYGIDAYSNELGWINDSTQDIVLVDPYWLVNLTTGEVTKAELPDDQQTTARWESLLMSDYREPYVKSPDQQYVAHSGQIFRSAIGKSPVGDLVVSYSNNYPEICSNAWEPNSNGYYFADVYGRGRMSGPLRFLKNPER</sequence>
<keyword evidence="1" id="KW-1133">Transmembrane helix</keyword>
<organism evidence="2 3">
    <name type="scientific">Herpetosiphon gulosus</name>
    <dbReference type="NCBI Taxonomy" id="1973496"/>
    <lineage>
        <taxon>Bacteria</taxon>
        <taxon>Bacillati</taxon>
        <taxon>Chloroflexota</taxon>
        <taxon>Chloroflexia</taxon>
        <taxon>Herpetosiphonales</taxon>
        <taxon>Herpetosiphonaceae</taxon>
        <taxon>Herpetosiphon</taxon>
    </lineage>
</organism>
<evidence type="ECO:0000256" key="1">
    <source>
        <dbReference type="SAM" id="Phobius"/>
    </source>
</evidence>
<comment type="caution">
    <text evidence="2">The sequence shown here is derived from an EMBL/GenBank/DDBJ whole genome shotgun (WGS) entry which is preliminary data.</text>
</comment>
<evidence type="ECO:0000313" key="3">
    <source>
        <dbReference type="Proteomes" id="UP001428290"/>
    </source>
</evidence>
<accession>A0ABP9X3Q1</accession>